<evidence type="ECO:0000313" key="2">
    <source>
        <dbReference type="Proteomes" id="UP000324639"/>
    </source>
</evidence>
<organism evidence="1 2">
    <name type="scientific">Blumeria graminis f. sp. tritici</name>
    <dbReference type="NCBI Taxonomy" id="62690"/>
    <lineage>
        <taxon>Eukaryota</taxon>
        <taxon>Fungi</taxon>
        <taxon>Dikarya</taxon>
        <taxon>Ascomycota</taxon>
        <taxon>Pezizomycotina</taxon>
        <taxon>Leotiomycetes</taxon>
        <taxon>Erysiphales</taxon>
        <taxon>Erysiphaceae</taxon>
        <taxon>Blumeria</taxon>
    </lineage>
</organism>
<keyword evidence="2" id="KW-1185">Reference proteome</keyword>
<name>A0A9X9MFK3_BLUGR</name>
<accession>A0A9X9MFK3</accession>
<reference evidence="1 2" key="1">
    <citation type="submission" date="2018-08" db="EMBL/GenBank/DDBJ databases">
        <authorList>
            <person name="Muller C M."/>
        </authorList>
    </citation>
    <scope>NUCLEOTIDE SEQUENCE [LARGE SCALE GENOMIC DNA]</scope>
</reference>
<dbReference type="EMBL" id="LR026988">
    <property type="protein sequence ID" value="VDB84120.1"/>
    <property type="molecule type" value="Genomic_DNA"/>
</dbReference>
<proteinExistence type="predicted"/>
<dbReference type="AlphaFoldDB" id="A0A9X9MFK3"/>
<gene>
    <name evidence="1" type="ORF">BGT96224V316_LOCUS3957</name>
</gene>
<protein>
    <submittedName>
        <fullName evidence="1">Bgt-55013</fullName>
    </submittedName>
</protein>
<sequence>MQRRDTFSTGVKFRILLRVLRIELYNGRCCDPPTGGVLSIL</sequence>
<dbReference type="Proteomes" id="UP000324639">
    <property type="component" value="Chromosome Bgt_-05"/>
</dbReference>
<evidence type="ECO:0000313" key="1">
    <source>
        <dbReference type="EMBL" id="VDB84120.1"/>
    </source>
</evidence>